<dbReference type="Proteomes" id="UP001499951">
    <property type="component" value="Unassembled WGS sequence"/>
</dbReference>
<evidence type="ECO:0000313" key="2">
    <source>
        <dbReference type="Proteomes" id="UP001499951"/>
    </source>
</evidence>
<comment type="caution">
    <text evidence="1">The sequence shown here is derived from an EMBL/GenBank/DDBJ whole genome shotgun (WGS) entry which is preliminary data.</text>
</comment>
<name>A0ABN1E7X2_9PROT</name>
<protein>
    <submittedName>
        <fullName evidence="1">Uncharacterized protein</fullName>
    </submittedName>
</protein>
<accession>A0ABN1E7X2</accession>
<evidence type="ECO:0000313" key="1">
    <source>
        <dbReference type="EMBL" id="GAA0560991.1"/>
    </source>
</evidence>
<reference evidence="1 2" key="1">
    <citation type="journal article" date="2019" name="Int. J. Syst. Evol. Microbiol.">
        <title>The Global Catalogue of Microorganisms (GCM) 10K type strain sequencing project: providing services to taxonomists for standard genome sequencing and annotation.</title>
        <authorList>
            <consortium name="The Broad Institute Genomics Platform"/>
            <consortium name="The Broad Institute Genome Sequencing Center for Infectious Disease"/>
            <person name="Wu L."/>
            <person name="Ma J."/>
        </authorList>
    </citation>
    <scope>NUCLEOTIDE SEQUENCE [LARGE SCALE GENOMIC DNA]</scope>
    <source>
        <strain evidence="1 2">JCM 15089</strain>
    </source>
</reference>
<sequence length="230" mass="27181">MSPFHITEKHLDYIVDHFRQWAVRVHNSDIPKLTGKFNVSQALPLSFREGHFALPRLYNFGGSIENQYELRTRHKNTEKLGQYTRPTEPIAHRIYQHVIKVPVKDLDRQVFLRCNYSINPGLQQPEDKFCRRSTHPTWFQPVWISYYPSVGDARVREKNWFQMPDSHILARLSEHPFNSIENRRLPNTIRTQNAQAVAKGIAMPNEQLTRDECYKTSKRSNWRLHKCADS</sequence>
<gene>
    <name evidence="1" type="ORF">GCM10008942_06760</name>
</gene>
<proteinExistence type="predicted"/>
<dbReference type="EMBL" id="BAAADD010000002">
    <property type="protein sequence ID" value="GAA0560991.1"/>
    <property type="molecule type" value="Genomic_DNA"/>
</dbReference>
<organism evidence="1 2">
    <name type="scientific">Rhizomicrobium electricum</name>
    <dbReference type="NCBI Taxonomy" id="480070"/>
    <lineage>
        <taxon>Bacteria</taxon>
        <taxon>Pseudomonadati</taxon>
        <taxon>Pseudomonadota</taxon>
        <taxon>Alphaproteobacteria</taxon>
        <taxon>Micropepsales</taxon>
        <taxon>Micropepsaceae</taxon>
        <taxon>Rhizomicrobium</taxon>
    </lineage>
</organism>
<keyword evidence="2" id="KW-1185">Reference proteome</keyword>